<dbReference type="GO" id="GO:0016491">
    <property type="term" value="F:oxidoreductase activity"/>
    <property type="evidence" value="ECO:0007669"/>
    <property type="project" value="InterPro"/>
</dbReference>
<proteinExistence type="predicted"/>
<dbReference type="VEuPathDB" id="FungiDB:I303_05359"/>
<name>A0A1A6A373_9TREE</name>
<dbReference type="PANTHER" id="PTHR32100">
    <property type="entry name" value="OMEGA-6 FATTY ACID DESATURASE, CHLOROPLASTIC"/>
    <property type="match status" value="1"/>
</dbReference>
<dbReference type="GO" id="GO:0006629">
    <property type="term" value="P:lipid metabolic process"/>
    <property type="evidence" value="ECO:0007669"/>
    <property type="project" value="InterPro"/>
</dbReference>
<keyword evidence="2" id="KW-0812">Transmembrane</keyword>
<dbReference type="InterPro" id="IPR012171">
    <property type="entry name" value="Fatty_acid_desaturase"/>
</dbReference>
<dbReference type="OrthoDB" id="1461976at2759"/>
<gene>
    <name evidence="4" type="ORF">I303_05359</name>
    <name evidence="5" type="ORF">I303_105194</name>
</gene>
<keyword evidence="2" id="KW-0472">Membrane</keyword>
<feature type="domain" description="Fatty acid desaturase" evidence="3">
    <location>
        <begin position="114"/>
        <end position="394"/>
    </location>
</feature>
<keyword evidence="2" id="KW-1133">Transmembrane helix</keyword>
<dbReference type="STRING" id="1296121.A0A1A6A373"/>
<dbReference type="GeneID" id="28969058"/>
<reference evidence="5" key="2">
    <citation type="submission" date="2013-07" db="EMBL/GenBank/DDBJ databases">
        <authorList>
            <consortium name="The Broad Institute Genome Sequencing Platform"/>
            <person name="Cuomo C."/>
            <person name="Litvintseva A."/>
            <person name="Chen Y."/>
            <person name="Heitman J."/>
            <person name="Sun S."/>
            <person name="Springer D."/>
            <person name="Dromer F."/>
            <person name="Young S.K."/>
            <person name="Zeng Q."/>
            <person name="Gargeya S."/>
            <person name="Fitzgerald M."/>
            <person name="Abouelleil A."/>
            <person name="Alvarado L."/>
            <person name="Berlin A.M."/>
            <person name="Chapman S.B."/>
            <person name="Dewar J."/>
            <person name="Goldberg J."/>
            <person name="Griggs A."/>
            <person name="Gujja S."/>
            <person name="Hansen M."/>
            <person name="Howarth C."/>
            <person name="Imamovic A."/>
            <person name="Larimer J."/>
            <person name="McCowan C."/>
            <person name="Murphy C."/>
            <person name="Pearson M."/>
            <person name="Priest M."/>
            <person name="Roberts A."/>
            <person name="Saif S."/>
            <person name="Shea T."/>
            <person name="Sykes S."/>
            <person name="Wortman J."/>
            <person name="Nusbaum C."/>
            <person name="Birren B."/>
        </authorList>
    </citation>
    <scope>NUCLEOTIDE SEQUENCE</scope>
    <source>
        <strain evidence="5">CBS 10117</strain>
    </source>
</reference>
<keyword evidence="6" id="KW-1185">Reference proteome</keyword>
<sequence>MSTQASLRQRVPSPSPAAGQVEKDQLLREAEDAEVTEGQRFIVPNFTVKQLLDAIPAHCFHRSAIHSSLYVVQDFVLLGALVYGAYNIDPFLAKYNLSPVAFQAARIALNSLYVFAAGLVGTGVWVIAHECGHQGYSSSKTINNTVGWFLHSALLVPYHSWRISHGRHHAATGHLTRDEVFVPVTRKDRGVPEMKEEGEILGLNVTEERQSELAELLEDAPLAVLFNLFIRQLVGWPAYLAVNASGQKHYPNWTNHFTPSSIIFKASHFWQIIWSDIGVVLTLAALSFWTYKRGFSEVLVTYILPYLFVNNWLVFITYLQHTDPALPHYSANQWTFARGALATVDRTFMGPIGGYILHGICETHVAHHISSKIPHYNAWEATEALKKFLGPHYQRSEENMFVSCYKSYRDCVYVEDNQDIVFYKNARGVAQKVAVDENGNISDSGVDMTESK</sequence>
<feature type="transmembrane region" description="Helical" evidence="2">
    <location>
        <begin position="303"/>
        <end position="319"/>
    </location>
</feature>
<dbReference type="Proteomes" id="UP000078595">
    <property type="component" value="Chromosome 6"/>
</dbReference>
<evidence type="ECO:0000313" key="5">
    <source>
        <dbReference type="EMBL" id="WWC62597.1"/>
    </source>
</evidence>
<organism evidence="4">
    <name type="scientific">Kwoniella dejecticola CBS 10117</name>
    <dbReference type="NCBI Taxonomy" id="1296121"/>
    <lineage>
        <taxon>Eukaryota</taxon>
        <taxon>Fungi</taxon>
        <taxon>Dikarya</taxon>
        <taxon>Basidiomycota</taxon>
        <taxon>Agaricomycotina</taxon>
        <taxon>Tremellomycetes</taxon>
        <taxon>Tremellales</taxon>
        <taxon>Cryptococcaceae</taxon>
        <taxon>Kwoniella</taxon>
    </lineage>
</organism>
<dbReference type="InterPro" id="IPR005804">
    <property type="entry name" value="FA_desaturase_dom"/>
</dbReference>
<dbReference type="EMBL" id="CP144535">
    <property type="protein sequence ID" value="WWC62597.1"/>
    <property type="molecule type" value="Genomic_DNA"/>
</dbReference>
<dbReference type="Pfam" id="PF00487">
    <property type="entry name" value="FA_desaturase"/>
    <property type="match status" value="1"/>
</dbReference>
<dbReference type="AlphaFoldDB" id="A0A1A6A373"/>
<dbReference type="EMBL" id="KI894032">
    <property type="protein sequence ID" value="OBR84501.1"/>
    <property type="molecule type" value="Genomic_DNA"/>
</dbReference>
<feature type="transmembrane region" description="Helical" evidence="2">
    <location>
        <begin position="272"/>
        <end position="291"/>
    </location>
</feature>
<dbReference type="RefSeq" id="XP_018262343.1">
    <property type="nucleotide sequence ID" value="XM_018408652.1"/>
</dbReference>
<dbReference type="KEGG" id="kdj:28969058"/>
<evidence type="ECO:0000313" key="4">
    <source>
        <dbReference type="EMBL" id="OBR84501.1"/>
    </source>
</evidence>
<evidence type="ECO:0000259" key="3">
    <source>
        <dbReference type="Pfam" id="PF00487"/>
    </source>
</evidence>
<feature type="region of interest" description="Disordered" evidence="1">
    <location>
        <begin position="1"/>
        <end position="22"/>
    </location>
</feature>
<feature type="transmembrane region" description="Helical" evidence="2">
    <location>
        <begin position="108"/>
        <end position="128"/>
    </location>
</feature>
<evidence type="ECO:0000313" key="6">
    <source>
        <dbReference type="Proteomes" id="UP000078595"/>
    </source>
</evidence>
<protein>
    <submittedName>
        <fullName evidence="4">Omega-6 fatty acid desaturase (Delta-12 desaturase)</fullName>
    </submittedName>
</protein>
<reference evidence="5" key="3">
    <citation type="submission" date="2024-02" db="EMBL/GenBank/DDBJ databases">
        <title>Comparative genomics of Cryptococcus and Kwoniella reveals pathogenesis evolution and contrasting modes of karyotype evolution via chromosome fusion or intercentromeric recombination.</title>
        <authorList>
            <person name="Coelho M.A."/>
            <person name="David-Palma M."/>
            <person name="Shea T."/>
            <person name="Bowers K."/>
            <person name="McGinley-Smith S."/>
            <person name="Mohammad A.W."/>
            <person name="Gnirke A."/>
            <person name="Yurkov A.M."/>
            <person name="Nowrousian M."/>
            <person name="Sun S."/>
            <person name="Cuomo C.A."/>
            <person name="Heitman J."/>
        </authorList>
    </citation>
    <scope>NUCLEOTIDE SEQUENCE</scope>
    <source>
        <strain evidence="5">CBS 10117</strain>
    </source>
</reference>
<dbReference type="CDD" id="cd03507">
    <property type="entry name" value="Delta12-FADS-like"/>
    <property type="match status" value="1"/>
</dbReference>
<accession>A0A1A6A373</accession>
<reference evidence="4" key="1">
    <citation type="submission" date="2013-07" db="EMBL/GenBank/DDBJ databases">
        <title>The Genome Sequence of Cryptococcus dejecticola CBS10117.</title>
        <authorList>
            <consortium name="The Broad Institute Genome Sequencing Platform"/>
            <person name="Cuomo C."/>
            <person name="Litvintseva A."/>
            <person name="Chen Y."/>
            <person name="Heitman J."/>
            <person name="Sun S."/>
            <person name="Springer D."/>
            <person name="Dromer F."/>
            <person name="Young S.K."/>
            <person name="Zeng Q."/>
            <person name="Gargeya S."/>
            <person name="Fitzgerald M."/>
            <person name="Abouelleil A."/>
            <person name="Alvarado L."/>
            <person name="Berlin A.M."/>
            <person name="Chapman S.B."/>
            <person name="Dewar J."/>
            <person name="Goldberg J."/>
            <person name="Griggs A."/>
            <person name="Gujja S."/>
            <person name="Hansen M."/>
            <person name="Howarth C."/>
            <person name="Imamovic A."/>
            <person name="Larimer J."/>
            <person name="McCowan C."/>
            <person name="Murphy C."/>
            <person name="Pearson M."/>
            <person name="Priest M."/>
            <person name="Roberts A."/>
            <person name="Saif S."/>
            <person name="Shea T."/>
            <person name="Sykes S."/>
            <person name="Wortman J."/>
            <person name="Nusbaum C."/>
            <person name="Birren B."/>
        </authorList>
    </citation>
    <scope>NUCLEOTIDE SEQUENCE [LARGE SCALE GENOMIC DNA]</scope>
    <source>
        <strain evidence="4">CBS 10117</strain>
    </source>
</reference>
<evidence type="ECO:0000256" key="2">
    <source>
        <dbReference type="SAM" id="Phobius"/>
    </source>
</evidence>
<evidence type="ECO:0000256" key="1">
    <source>
        <dbReference type="SAM" id="MobiDB-lite"/>
    </source>
</evidence>